<dbReference type="WBParaSite" id="BXY_0180800.1">
    <property type="protein sequence ID" value="BXY_0180800.1"/>
    <property type="gene ID" value="BXY_0180800"/>
</dbReference>
<evidence type="ECO:0000256" key="5">
    <source>
        <dbReference type="ARBA" id="ARBA00023065"/>
    </source>
</evidence>
<feature type="domain" description="Potassium channel" evidence="11">
    <location>
        <begin position="176"/>
        <end position="234"/>
    </location>
</feature>
<feature type="transmembrane region" description="Helical" evidence="10">
    <location>
        <begin position="213"/>
        <end position="234"/>
    </location>
</feature>
<dbReference type="InterPro" id="IPR013099">
    <property type="entry name" value="K_chnl_dom"/>
</dbReference>
<evidence type="ECO:0000256" key="1">
    <source>
        <dbReference type="ARBA" id="ARBA00004141"/>
    </source>
</evidence>
<feature type="transmembrane region" description="Helical" evidence="10">
    <location>
        <begin position="185"/>
        <end position="201"/>
    </location>
</feature>
<evidence type="ECO:0000313" key="13">
    <source>
        <dbReference type="Proteomes" id="UP000095284"/>
    </source>
</evidence>
<dbReference type="GO" id="GO:0005886">
    <property type="term" value="C:plasma membrane"/>
    <property type="evidence" value="ECO:0007669"/>
    <property type="project" value="TreeGrafter"/>
</dbReference>
<keyword evidence="7 8" id="KW-0407">Ion channel</keyword>
<feature type="transmembrane region" description="Helical" evidence="10">
    <location>
        <begin position="278"/>
        <end position="298"/>
    </location>
</feature>
<protein>
    <submittedName>
        <fullName evidence="12">(pine wood nematode) hypothetical protein</fullName>
    </submittedName>
</protein>
<dbReference type="Proteomes" id="UP000659654">
    <property type="component" value="Unassembled WGS sequence"/>
</dbReference>
<comment type="subcellular location">
    <subcellularLocation>
        <location evidence="1">Membrane</location>
        <topology evidence="1">Multi-pass membrane protein</topology>
    </subcellularLocation>
</comment>
<reference evidence="15" key="1">
    <citation type="submission" date="2016-11" db="UniProtKB">
        <authorList>
            <consortium name="WormBaseParasite"/>
        </authorList>
    </citation>
    <scope>IDENTIFICATION</scope>
</reference>
<keyword evidence="14" id="KW-1185">Reference proteome</keyword>
<feature type="compositionally biased region" description="Polar residues" evidence="9">
    <location>
        <begin position="62"/>
        <end position="72"/>
    </location>
</feature>
<dbReference type="EMBL" id="CAJFCV020000004">
    <property type="protein sequence ID" value="CAG9118265.1"/>
    <property type="molecule type" value="Genomic_DNA"/>
</dbReference>
<feature type="transmembrane region" description="Helical" evidence="10">
    <location>
        <begin position="307"/>
        <end position="324"/>
    </location>
</feature>
<evidence type="ECO:0000256" key="4">
    <source>
        <dbReference type="ARBA" id="ARBA00022989"/>
    </source>
</evidence>
<keyword evidence="4 10" id="KW-1133">Transmembrane helix</keyword>
<evidence type="ECO:0000256" key="10">
    <source>
        <dbReference type="SAM" id="Phobius"/>
    </source>
</evidence>
<feature type="transmembrane region" description="Helical" evidence="10">
    <location>
        <begin position="103"/>
        <end position="127"/>
    </location>
</feature>
<dbReference type="PANTHER" id="PTHR11003">
    <property type="entry name" value="POTASSIUM CHANNEL, SUBFAMILY K"/>
    <property type="match status" value="1"/>
</dbReference>
<evidence type="ECO:0000259" key="11">
    <source>
        <dbReference type="Pfam" id="PF07885"/>
    </source>
</evidence>
<keyword evidence="5 8" id="KW-0406">Ion transport</keyword>
<feature type="domain" description="Potassium channel" evidence="11">
    <location>
        <begin position="282"/>
        <end position="355"/>
    </location>
</feature>
<dbReference type="eggNOG" id="KOG1418">
    <property type="taxonomic scope" value="Eukaryota"/>
</dbReference>
<name>A0A1I7RM73_BURXY</name>
<dbReference type="PRINTS" id="PR01333">
    <property type="entry name" value="2POREKCHANEL"/>
</dbReference>
<evidence type="ECO:0000256" key="7">
    <source>
        <dbReference type="ARBA" id="ARBA00023303"/>
    </source>
</evidence>
<keyword evidence="2 8" id="KW-0813">Transport</keyword>
<evidence type="ECO:0000313" key="12">
    <source>
        <dbReference type="EMBL" id="CAD5227845.1"/>
    </source>
</evidence>
<dbReference type="PANTHER" id="PTHR11003:SF69">
    <property type="entry name" value="POTASSIUM CHANNEL DOMAIN-CONTAINING PROTEIN"/>
    <property type="match status" value="1"/>
</dbReference>
<accession>A0A1I7RM73</accession>
<dbReference type="Proteomes" id="UP000582659">
    <property type="component" value="Unassembled WGS sequence"/>
</dbReference>
<evidence type="ECO:0000256" key="9">
    <source>
        <dbReference type="SAM" id="MobiDB-lite"/>
    </source>
</evidence>
<dbReference type="Pfam" id="PF07885">
    <property type="entry name" value="Ion_trans_2"/>
    <property type="match status" value="2"/>
</dbReference>
<evidence type="ECO:0000313" key="14">
    <source>
        <dbReference type="Proteomes" id="UP000659654"/>
    </source>
</evidence>
<dbReference type="GO" id="GO:0015271">
    <property type="term" value="F:outward rectifier potassium channel activity"/>
    <property type="evidence" value="ECO:0007669"/>
    <property type="project" value="TreeGrafter"/>
</dbReference>
<keyword evidence="3 8" id="KW-0812">Transmembrane</keyword>
<organism evidence="13 15">
    <name type="scientific">Bursaphelenchus xylophilus</name>
    <name type="common">Pinewood nematode worm</name>
    <name type="synonym">Aphelenchoides xylophilus</name>
    <dbReference type="NCBI Taxonomy" id="6326"/>
    <lineage>
        <taxon>Eukaryota</taxon>
        <taxon>Metazoa</taxon>
        <taxon>Ecdysozoa</taxon>
        <taxon>Nematoda</taxon>
        <taxon>Chromadorea</taxon>
        <taxon>Rhabditida</taxon>
        <taxon>Tylenchina</taxon>
        <taxon>Tylenchomorpha</taxon>
        <taxon>Aphelenchoidea</taxon>
        <taxon>Aphelenchoididae</taxon>
        <taxon>Bursaphelenchus</taxon>
    </lineage>
</organism>
<proteinExistence type="inferred from homology"/>
<evidence type="ECO:0000313" key="15">
    <source>
        <dbReference type="WBParaSite" id="BXY_0180800.1"/>
    </source>
</evidence>
<feature type="transmembrane region" description="Helical" evidence="10">
    <location>
        <begin position="330"/>
        <end position="356"/>
    </location>
</feature>
<reference evidence="12" key="2">
    <citation type="submission" date="2020-09" db="EMBL/GenBank/DDBJ databases">
        <authorList>
            <person name="Kikuchi T."/>
        </authorList>
    </citation>
    <scope>NUCLEOTIDE SEQUENCE</scope>
    <source>
        <strain evidence="12">Ka4C1</strain>
    </source>
</reference>
<evidence type="ECO:0000256" key="8">
    <source>
        <dbReference type="RuleBase" id="RU003857"/>
    </source>
</evidence>
<dbReference type="Proteomes" id="UP000095284">
    <property type="component" value="Unplaced"/>
</dbReference>
<evidence type="ECO:0000256" key="2">
    <source>
        <dbReference type="ARBA" id="ARBA00022448"/>
    </source>
</evidence>
<dbReference type="InterPro" id="IPR003280">
    <property type="entry name" value="2pore_dom_K_chnl"/>
</dbReference>
<dbReference type="EMBL" id="CAJFDI010000004">
    <property type="protein sequence ID" value="CAD5227845.1"/>
    <property type="molecule type" value="Genomic_DNA"/>
</dbReference>
<evidence type="ECO:0000256" key="3">
    <source>
        <dbReference type="ARBA" id="ARBA00022692"/>
    </source>
</evidence>
<comment type="similarity">
    <text evidence="8">Belongs to the two pore domain potassium channel (TC 1.A.1.8) family.</text>
</comment>
<evidence type="ECO:0000256" key="6">
    <source>
        <dbReference type="ARBA" id="ARBA00023136"/>
    </source>
</evidence>
<dbReference type="GO" id="GO:0030322">
    <property type="term" value="P:stabilization of membrane potential"/>
    <property type="evidence" value="ECO:0007669"/>
    <property type="project" value="TreeGrafter"/>
</dbReference>
<gene>
    <name evidence="12" type="ORF">BXYJ_LOCUS10153</name>
</gene>
<keyword evidence="6 10" id="KW-0472">Membrane</keyword>
<dbReference type="OrthoDB" id="297496at2759"/>
<sequence length="506" mass="56876">MSAYRLSICTNDLLRDARLKSDRSRSSSQSGFGGANFLSATTHPAPPLPHKAASFSRADPQTPLSRKTTSASTNQQLAELIRQSGPANSAMILPVVKIRRKSLLANVSSVLFLLSYLIFGGYTFMYFEADAARRAVHENLQKRYTCIDAIFMSRPYDASVAIRIAQECVADPDLQKIHEWNLKNALLYGFGILTTLGYGKIETKTSEGKVFTVIWGIMGVPITVIILSNFGLYLRHLEHTVRHWFLRRWRERCDREKSPTLKSLRIEPVSNELGVSPISLLIVVILYLIFGAVVMPLLNGRFDFVNGLYYSYICFTAIEFGALVPERTEFIPVVIGYMIMGLAISTVAVELGAVYVKKLYFVGRKAGNFQNVQIWFGSKKLHVTELLSALSQTIGIDPDTFAELDLDQLVKDAILVKEGKLDRIPQAYIFLEGIWPPALVPLFLRDGGFPEYVDADVISTTDEKMKKLQRTVSMNSYSVRRQIAYRDLPQTEPDDEDSNNNIVLEY</sequence>
<feature type="region of interest" description="Disordered" evidence="9">
    <location>
        <begin position="487"/>
        <end position="506"/>
    </location>
</feature>
<dbReference type="Gene3D" id="1.10.287.70">
    <property type="match status" value="1"/>
</dbReference>
<dbReference type="AlphaFoldDB" id="A0A1I7RM73"/>
<dbReference type="SUPFAM" id="SSF81324">
    <property type="entry name" value="Voltage-gated potassium channels"/>
    <property type="match status" value="2"/>
</dbReference>
<feature type="region of interest" description="Disordered" evidence="9">
    <location>
        <begin position="48"/>
        <end position="72"/>
    </location>
</feature>
<dbReference type="GO" id="GO:0022841">
    <property type="term" value="F:potassium ion leak channel activity"/>
    <property type="evidence" value="ECO:0007669"/>
    <property type="project" value="TreeGrafter"/>
</dbReference>